<dbReference type="EMBL" id="CADEAL010002990">
    <property type="protein sequence ID" value="CAB1443047.1"/>
    <property type="molecule type" value="Genomic_DNA"/>
</dbReference>
<evidence type="ECO:0000313" key="2">
    <source>
        <dbReference type="EMBL" id="CAB1443047.1"/>
    </source>
</evidence>
<evidence type="ECO:0000256" key="1">
    <source>
        <dbReference type="SAM" id="MobiDB-lite"/>
    </source>
</evidence>
<gene>
    <name evidence="2" type="ORF">PLEPLA_LOCUS30762</name>
</gene>
<organism evidence="2 3">
    <name type="scientific">Pleuronectes platessa</name>
    <name type="common">European plaice</name>
    <dbReference type="NCBI Taxonomy" id="8262"/>
    <lineage>
        <taxon>Eukaryota</taxon>
        <taxon>Metazoa</taxon>
        <taxon>Chordata</taxon>
        <taxon>Craniata</taxon>
        <taxon>Vertebrata</taxon>
        <taxon>Euteleostomi</taxon>
        <taxon>Actinopterygii</taxon>
        <taxon>Neopterygii</taxon>
        <taxon>Teleostei</taxon>
        <taxon>Neoteleostei</taxon>
        <taxon>Acanthomorphata</taxon>
        <taxon>Carangaria</taxon>
        <taxon>Pleuronectiformes</taxon>
        <taxon>Pleuronectoidei</taxon>
        <taxon>Pleuronectidae</taxon>
        <taxon>Pleuronectes</taxon>
    </lineage>
</organism>
<proteinExistence type="predicted"/>
<accession>A0A9N7V587</accession>
<keyword evidence="3" id="KW-1185">Reference proteome</keyword>
<sequence length="142" mass="15925">MRVHVDKFFMSPLSRTAAVALGEQDYSCSTRRPPRAQGEGWGAAVFFNFGSRALADTPADSRGKGRDTVSQEREPSQRAIVPDANYRCHPSAFGMRKLAQPSQALGFSIFSKDSLERKLQEIEPHTFRFVDKPFYLLSQSHS</sequence>
<reference evidence="2" key="1">
    <citation type="submission" date="2020-03" db="EMBL/GenBank/DDBJ databases">
        <authorList>
            <person name="Weist P."/>
        </authorList>
    </citation>
    <scope>NUCLEOTIDE SEQUENCE</scope>
</reference>
<name>A0A9N7V587_PLEPL</name>
<protein>
    <submittedName>
        <fullName evidence="2">Uncharacterized protein</fullName>
    </submittedName>
</protein>
<feature type="region of interest" description="Disordered" evidence="1">
    <location>
        <begin position="55"/>
        <end position="81"/>
    </location>
</feature>
<comment type="caution">
    <text evidence="2">The sequence shown here is derived from an EMBL/GenBank/DDBJ whole genome shotgun (WGS) entry which is preliminary data.</text>
</comment>
<evidence type="ECO:0000313" key="3">
    <source>
        <dbReference type="Proteomes" id="UP001153269"/>
    </source>
</evidence>
<dbReference type="AlphaFoldDB" id="A0A9N7V587"/>
<feature type="compositionally biased region" description="Basic and acidic residues" evidence="1">
    <location>
        <begin position="59"/>
        <end position="76"/>
    </location>
</feature>
<dbReference type="Proteomes" id="UP001153269">
    <property type="component" value="Unassembled WGS sequence"/>
</dbReference>